<reference evidence="1 2" key="1">
    <citation type="submission" date="2017-04" db="EMBL/GenBank/DDBJ databases">
        <title>Genome sequencing of [Candida] sorbophila.</title>
        <authorList>
            <person name="Ahn J.O."/>
        </authorList>
    </citation>
    <scope>NUCLEOTIDE SEQUENCE [LARGE SCALE GENOMIC DNA]</scope>
    <source>
        <strain evidence="1 2">DS02</strain>
    </source>
</reference>
<sequence>MNTSTDAHNSAALAALLSYPLSCHKTIFLSLWECSWDHQVSGAPIDSWSTAYFCRQNPAVARSSSRRLHEQDKGAPMATRISLCSIFHNFAGAFCLHCPHTLICYSDRPQQRAVGQNALAPDRCHA</sequence>
<evidence type="ECO:0000313" key="2">
    <source>
        <dbReference type="Proteomes" id="UP000238350"/>
    </source>
</evidence>
<dbReference type="Proteomes" id="UP000238350">
    <property type="component" value="Unassembled WGS sequence"/>
</dbReference>
<gene>
    <name evidence="1" type="ORF">B9G98_04250</name>
</gene>
<protein>
    <submittedName>
        <fullName evidence="1">Uncharacterized protein</fullName>
    </submittedName>
</protein>
<dbReference type="RefSeq" id="XP_024666575.1">
    <property type="nucleotide sequence ID" value="XM_024810807.1"/>
</dbReference>
<proteinExistence type="predicted"/>
<name>A0A2T0FNR8_9ASCO</name>
<dbReference type="EMBL" id="NDIQ01000022">
    <property type="protein sequence ID" value="PRT56630.1"/>
    <property type="molecule type" value="Genomic_DNA"/>
</dbReference>
<accession>A0A2T0FNR8</accession>
<comment type="caution">
    <text evidence="1">The sequence shown here is derived from an EMBL/GenBank/DDBJ whole genome shotgun (WGS) entry which is preliminary data.</text>
</comment>
<evidence type="ECO:0000313" key="1">
    <source>
        <dbReference type="EMBL" id="PRT56630.1"/>
    </source>
</evidence>
<dbReference type="GeneID" id="36517998"/>
<dbReference type="AlphaFoldDB" id="A0A2T0FNR8"/>
<keyword evidence="2" id="KW-1185">Reference proteome</keyword>
<organism evidence="1 2">
    <name type="scientific">Wickerhamiella sorbophila</name>
    <dbReference type="NCBI Taxonomy" id="45607"/>
    <lineage>
        <taxon>Eukaryota</taxon>
        <taxon>Fungi</taxon>
        <taxon>Dikarya</taxon>
        <taxon>Ascomycota</taxon>
        <taxon>Saccharomycotina</taxon>
        <taxon>Dipodascomycetes</taxon>
        <taxon>Dipodascales</taxon>
        <taxon>Trichomonascaceae</taxon>
        <taxon>Wickerhamiella</taxon>
    </lineage>
</organism>